<dbReference type="Gene3D" id="1.20.1600.10">
    <property type="entry name" value="Outer membrane efflux proteins (OEP)"/>
    <property type="match status" value="1"/>
</dbReference>
<dbReference type="SUPFAM" id="SSF56954">
    <property type="entry name" value="Outer membrane efflux proteins (OEP)"/>
    <property type="match status" value="1"/>
</dbReference>
<keyword evidence="5" id="KW-0812">Transmembrane</keyword>
<keyword evidence="8" id="KW-0732">Signal</keyword>
<keyword evidence="6" id="KW-0472">Membrane</keyword>
<sequence>MKKLLSLFIAMSLAGFSSVSQAEDLLQVYKQAKESNPELRKSMAERNAAFEKINESRSPLLPQLGLNSGYTYNSGYRDTRDTENNALSAKLQLTQTIFDMSKWRQLNLQEKTAG</sequence>
<dbReference type="InterPro" id="IPR051906">
    <property type="entry name" value="TolC-like"/>
</dbReference>
<dbReference type="EMBL" id="JGVH01000015">
    <property type="protein sequence ID" value="KER04143.1"/>
    <property type="molecule type" value="Genomic_DNA"/>
</dbReference>
<evidence type="ECO:0000256" key="3">
    <source>
        <dbReference type="ARBA" id="ARBA00022448"/>
    </source>
</evidence>
<comment type="subcellular location">
    <subcellularLocation>
        <location evidence="1">Cell outer membrane</location>
    </subcellularLocation>
</comment>
<dbReference type="RefSeq" id="WP_036837772.1">
    <property type="nucleotide sequence ID" value="NZ_CAWLUD010000015.1"/>
</dbReference>
<name>A0A081RZP0_PHOTE</name>
<dbReference type="InterPro" id="IPR003423">
    <property type="entry name" value="OMP_efflux"/>
</dbReference>
<dbReference type="GO" id="GO:1990281">
    <property type="term" value="C:efflux pump complex"/>
    <property type="evidence" value="ECO:0007669"/>
    <property type="project" value="TreeGrafter"/>
</dbReference>
<evidence type="ECO:0000256" key="8">
    <source>
        <dbReference type="SAM" id="SignalP"/>
    </source>
</evidence>
<evidence type="ECO:0000256" key="1">
    <source>
        <dbReference type="ARBA" id="ARBA00004442"/>
    </source>
</evidence>
<dbReference type="GO" id="GO:0009279">
    <property type="term" value="C:cell outer membrane"/>
    <property type="evidence" value="ECO:0007669"/>
    <property type="project" value="UniProtKB-SubCell"/>
</dbReference>
<comment type="similarity">
    <text evidence="2">Belongs to the outer membrane factor (OMF) (TC 1.B.17) family.</text>
</comment>
<feature type="signal peptide" evidence="8">
    <location>
        <begin position="1"/>
        <end position="22"/>
    </location>
</feature>
<evidence type="ECO:0000256" key="2">
    <source>
        <dbReference type="ARBA" id="ARBA00007613"/>
    </source>
</evidence>
<evidence type="ECO:0000313" key="10">
    <source>
        <dbReference type="Proteomes" id="UP000028002"/>
    </source>
</evidence>
<keyword evidence="3" id="KW-0813">Transport</keyword>
<evidence type="ECO:0000256" key="6">
    <source>
        <dbReference type="ARBA" id="ARBA00023136"/>
    </source>
</evidence>
<evidence type="ECO:0000256" key="7">
    <source>
        <dbReference type="ARBA" id="ARBA00023237"/>
    </source>
</evidence>
<protein>
    <submittedName>
        <fullName evidence="9">Outer membrane protein</fullName>
    </submittedName>
</protein>
<dbReference type="Pfam" id="PF02321">
    <property type="entry name" value="OEP"/>
    <property type="match status" value="1"/>
</dbReference>
<dbReference type="PANTHER" id="PTHR30026">
    <property type="entry name" value="OUTER MEMBRANE PROTEIN TOLC"/>
    <property type="match status" value="1"/>
</dbReference>
<keyword evidence="7" id="KW-0998">Cell outer membrane</keyword>
<evidence type="ECO:0000313" key="9">
    <source>
        <dbReference type="EMBL" id="KER04143.1"/>
    </source>
</evidence>
<organism evidence="9 10">
    <name type="scientific">Photorhabdus temperata subsp. temperata Meg1</name>
    <dbReference type="NCBI Taxonomy" id="1393735"/>
    <lineage>
        <taxon>Bacteria</taxon>
        <taxon>Pseudomonadati</taxon>
        <taxon>Pseudomonadota</taxon>
        <taxon>Gammaproteobacteria</taxon>
        <taxon>Enterobacterales</taxon>
        <taxon>Morganellaceae</taxon>
        <taxon>Photorhabdus</taxon>
    </lineage>
</organism>
<feature type="chain" id="PRO_5001763632" evidence="8">
    <location>
        <begin position="23"/>
        <end position="114"/>
    </location>
</feature>
<comment type="caution">
    <text evidence="9">The sequence shown here is derived from an EMBL/GenBank/DDBJ whole genome shotgun (WGS) entry which is preliminary data.</text>
</comment>
<feature type="non-terminal residue" evidence="9">
    <location>
        <position position="114"/>
    </location>
</feature>
<dbReference type="AlphaFoldDB" id="A0A081RZP0"/>
<dbReference type="GO" id="GO:0015562">
    <property type="term" value="F:efflux transmembrane transporter activity"/>
    <property type="evidence" value="ECO:0007669"/>
    <property type="project" value="InterPro"/>
</dbReference>
<accession>A0A081RZP0</accession>
<proteinExistence type="inferred from homology"/>
<dbReference type="GO" id="GO:0015288">
    <property type="term" value="F:porin activity"/>
    <property type="evidence" value="ECO:0007669"/>
    <property type="project" value="TreeGrafter"/>
</dbReference>
<dbReference type="PANTHER" id="PTHR30026:SF20">
    <property type="entry name" value="OUTER MEMBRANE PROTEIN TOLC"/>
    <property type="match status" value="1"/>
</dbReference>
<gene>
    <name evidence="9" type="ORF">MEG1DRAFT_01147</name>
</gene>
<evidence type="ECO:0000256" key="5">
    <source>
        <dbReference type="ARBA" id="ARBA00022692"/>
    </source>
</evidence>
<keyword evidence="4" id="KW-1134">Transmembrane beta strand</keyword>
<dbReference type="Proteomes" id="UP000028002">
    <property type="component" value="Unassembled WGS sequence"/>
</dbReference>
<reference evidence="9 10" key="1">
    <citation type="submission" date="2014-03" db="EMBL/GenBank/DDBJ databases">
        <title>Draft Genome of Photorhabdus temperata Meg1.</title>
        <authorList>
            <person name="Hurst S.G.IV."/>
            <person name="Morris K."/>
            <person name="Thomas K."/>
            <person name="Tisa L.S."/>
        </authorList>
    </citation>
    <scope>NUCLEOTIDE SEQUENCE [LARGE SCALE GENOMIC DNA]</scope>
    <source>
        <strain evidence="9 10">Meg1</strain>
    </source>
</reference>
<evidence type="ECO:0000256" key="4">
    <source>
        <dbReference type="ARBA" id="ARBA00022452"/>
    </source>
</evidence>